<reference evidence="1" key="2">
    <citation type="journal article" date="2019" name="Genome Biol. Evol.">
        <title>Day and night: Metabolic profiles and evolutionary relationships of six axenic non-marine cyanobacteria.</title>
        <authorList>
            <person name="Will S.E."/>
            <person name="Henke P."/>
            <person name="Boedeker C."/>
            <person name="Huang S."/>
            <person name="Brinkmann H."/>
            <person name="Rohde M."/>
            <person name="Jarek M."/>
            <person name="Friedl T."/>
            <person name="Seufert S."/>
            <person name="Schumacher M."/>
            <person name="Overmann J."/>
            <person name="Neumann-Schaal M."/>
            <person name="Petersen J."/>
        </authorList>
    </citation>
    <scope>NUCLEOTIDE SEQUENCE [LARGE SCALE GENOMIC DNA]</scope>
    <source>
        <strain evidence="1">PCC 7102</strain>
    </source>
</reference>
<sequence length="163" mass="17997">MYTSEMKTRVSYTGALLISLVILANVNYAFAKTDDNQSSTIDNQFQLFTNSWRLVKHSFQLHIPKNDKPLSQLIIETPSTVAVSSDIEVIDTTGQKVDINISTNGKQIIIDFPDKVIQNTKLLVNLNRVQQPTSGAASVYKLSAKVVGSDTEIPMGVATFKTF</sequence>
<evidence type="ECO:0000313" key="2">
    <source>
        <dbReference type="Proteomes" id="UP000271624"/>
    </source>
</evidence>
<dbReference type="OrthoDB" id="574511at2"/>
<gene>
    <name evidence="1" type="ORF">DSM106972_066200</name>
</gene>
<dbReference type="EMBL" id="RSCL01000019">
    <property type="protein sequence ID" value="RUT01523.1"/>
    <property type="molecule type" value="Genomic_DNA"/>
</dbReference>
<name>A0A3S1AIE3_9CYAN</name>
<dbReference type="AlphaFoldDB" id="A0A3S1AIE3"/>
<reference evidence="1" key="1">
    <citation type="submission" date="2018-12" db="EMBL/GenBank/DDBJ databases">
        <authorList>
            <person name="Will S."/>
            <person name="Neumann-Schaal M."/>
            <person name="Henke P."/>
        </authorList>
    </citation>
    <scope>NUCLEOTIDE SEQUENCE</scope>
    <source>
        <strain evidence="1">PCC 7102</strain>
    </source>
</reference>
<protein>
    <recommendedName>
        <fullName evidence="3">DUF2808 domain-containing protein</fullName>
    </recommendedName>
</protein>
<keyword evidence="2" id="KW-1185">Reference proteome</keyword>
<evidence type="ECO:0008006" key="3">
    <source>
        <dbReference type="Google" id="ProtNLM"/>
    </source>
</evidence>
<proteinExistence type="predicted"/>
<dbReference type="InterPro" id="IPR021256">
    <property type="entry name" value="DUF2808"/>
</dbReference>
<dbReference type="Proteomes" id="UP000271624">
    <property type="component" value="Unassembled WGS sequence"/>
</dbReference>
<dbReference type="Pfam" id="PF10989">
    <property type="entry name" value="DUF2808"/>
    <property type="match status" value="1"/>
</dbReference>
<comment type="caution">
    <text evidence="1">The sequence shown here is derived from an EMBL/GenBank/DDBJ whole genome shotgun (WGS) entry which is preliminary data.</text>
</comment>
<evidence type="ECO:0000313" key="1">
    <source>
        <dbReference type="EMBL" id="RUT01523.1"/>
    </source>
</evidence>
<organism evidence="1 2">
    <name type="scientific">Dulcicalothrix desertica PCC 7102</name>
    <dbReference type="NCBI Taxonomy" id="232991"/>
    <lineage>
        <taxon>Bacteria</taxon>
        <taxon>Bacillati</taxon>
        <taxon>Cyanobacteriota</taxon>
        <taxon>Cyanophyceae</taxon>
        <taxon>Nostocales</taxon>
        <taxon>Calotrichaceae</taxon>
        <taxon>Dulcicalothrix</taxon>
    </lineage>
</organism>
<accession>A0A3S1AIE3</accession>